<dbReference type="EMBL" id="ML741769">
    <property type="protein sequence ID" value="KAE8331335.1"/>
    <property type="molecule type" value="Genomic_DNA"/>
</dbReference>
<organism evidence="1 2">
    <name type="scientific">Aspergillus sergii</name>
    <dbReference type="NCBI Taxonomy" id="1034303"/>
    <lineage>
        <taxon>Eukaryota</taxon>
        <taxon>Fungi</taxon>
        <taxon>Dikarya</taxon>
        <taxon>Ascomycota</taxon>
        <taxon>Pezizomycotina</taxon>
        <taxon>Eurotiomycetes</taxon>
        <taxon>Eurotiomycetidae</taxon>
        <taxon>Eurotiales</taxon>
        <taxon>Aspergillaceae</taxon>
        <taxon>Aspergillus</taxon>
        <taxon>Aspergillus subgen. Circumdati</taxon>
    </lineage>
</organism>
<evidence type="ECO:0000313" key="1">
    <source>
        <dbReference type="EMBL" id="KAE8331335.1"/>
    </source>
</evidence>
<accession>A0A5N6XDK3</accession>
<reference evidence="2" key="1">
    <citation type="submission" date="2019-04" db="EMBL/GenBank/DDBJ databases">
        <title>Friends and foes A comparative genomics studyof 23 Aspergillus species from section Flavi.</title>
        <authorList>
            <consortium name="DOE Joint Genome Institute"/>
            <person name="Kjaerbolling I."/>
            <person name="Vesth T."/>
            <person name="Frisvad J.C."/>
            <person name="Nybo J.L."/>
            <person name="Theobald S."/>
            <person name="Kildgaard S."/>
            <person name="Isbrandt T."/>
            <person name="Kuo A."/>
            <person name="Sato A."/>
            <person name="Lyhne E.K."/>
            <person name="Kogle M.E."/>
            <person name="Wiebenga A."/>
            <person name="Kun R.S."/>
            <person name="Lubbers R.J."/>
            <person name="Makela M.R."/>
            <person name="Barry K."/>
            <person name="Chovatia M."/>
            <person name="Clum A."/>
            <person name="Daum C."/>
            <person name="Haridas S."/>
            <person name="He G."/>
            <person name="LaButti K."/>
            <person name="Lipzen A."/>
            <person name="Mondo S."/>
            <person name="Riley R."/>
            <person name="Salamov A."/>
            <person name="Simmons B.A."/>
            <person name="Magnuson J.K."/>
            <person name="Henrissat B."/>
            <person name="Mortensen U.H."/>
            <person name="Larsen T.O."/>
            <person name="Devries R.P."/>
            <person name="Grigoriev I.V."/>
            <person name="Machida M."/>
            <person name="Baker S.E."/>
            <person name="Andersen M.R."/>
        </authorList>
    </citation>
    <scope>NUCLEOTIDE SEQUENCE [LARGE SCALE GENOMIC DNA]</scope>
    <source>
        <strain evidence="2">CBS 130017</strain>
    </source>
</reference>
<gene>
    <name evidence="1" type="ORF">BDV39DRAFT_168692</name>
</gene>
<dbReference type="Proteomes" id="UP000325945">
    <property type="component" value="Unassembled WGS sequence"/>
</dbReference>
<evidence type="ECO:0000313" key="2">
    <source>
        <dbReference type="Proteomes" id="UP000325945"/>
    </source>
</evidence>
<proteinExistence type="predicted"/>
<keyword evidence="2" id="KW-1185">Reference proteome</keyword>
<dbReference type="AlphaFoldDB" id="A0A5N6XDK3"/>
<sequence length="56" mass="6132">MTRRVAVNNCHGTAMLYRLPPLAEDNTSLKTEGTLSASAGIDNPADLYFPMTHLVR</sequence>
<name>A0A5N6XDK3_9EURO</name>
<protein>
    <submittedName>
        <fullName evidence="1">Uncharacterized protein</fullName>
    </submittedName>
</protein>